<accession>A0A914LGH0</accession>
<dbReference type="GO" id="GO:0016020">
    <property type="term" value="C:membrane"/>
    <property type="evidence" value="ECO:0007669"/>
    <property type="project" value="InterPro"/>
</dbReference>
<protein>
    <submittedName>
        <fullName evidence="5">Piezo-type mechanosensitive ion channel component</fullName>
    </submittedName>
</protein>
<evidence type="ECO:0000256" key="2">
    <source>
        <dbReference type="SAM" id="Phobius"/>
    </source>
</evidence>
<feature type="transmembrane region" description="Helical" evidence="2">
    <location>
        <begin position="264"/>
        <end position="284"/>
    </location>
</feature>
<keyword evidence="2" id="KW-0812">Transmembrane</keyword>
<feature type="domain" description="Piezo TM1-24" evidence="3">
    <location>
        <begin position="14"/>
        <end position="587"/>
    </location>
</feature>
<organism evidence="4 5">
    <name type="scientific">Meloidogyne incognita</name>
    <name type="common">Southern root-knot nematode worm</name>
    <name type="synonym">Oxyuris incognita</name>
    <dbReference type="NCBI Taxonomy" id="6306"/>
    <lineage>
        <taxon>Eukaryota</taxon>
        <taxon>Metazoa</taxon>
        <taxon>Ecdysozoa</taxon>
        <taxon>Nematoda</taxon>
        <taxon>Chromadorea</taxon>
        <taxon>Rhabditida</taxon>
        <taxon>Tylenchina</taxon>
        <taxon>Tylenchomorpha</taxon>
        <taxon>Tylenchoidea</taxon>
        <taxon>Meloidogynidae</taxon>
        <taxon>Meloidogyninae</taxon>
        <taxon>Meloidogyne</taxon>
        <taxon>Meloidogyne incognita group</taxon>
    </lineage>
</organism>
<feature type="transmembrane region" description="Helical" evidence="2">
    <location>
        <begin position="328"/>
        <end position="348"/>
    </location>
</feature>
<dbReference type="Pfam" id="PF24871">
    <property type="entry name" value="Piezo_TM1-24"/>
    <property type="match status" value="1"/>
</dbReference>
<evidence type="ECO:0000259" key="3">
    <source>
        <dbReference type="Pfam" id="PF24871"/>
    </source>
</evidence>
<name>A0A914LGH0_MELIC</name>
<feature type="transmembrane region" description="Helical" evidence="2">
    <location>
        <begin position="102"/>
        <end position="125"/>
    </location>
</feature>
<dbReference type="InterPro" id="IPR056769">
    <property type="entry name" value="Piezo_TM1-24"/>
</dbReference>
<feature type="transmembrane region" description="Helical" evidence="2">
    <location>
        <begin position="503"/>
        <end position="527"/>
    </location>
</feature>
<dbReference type="WBParaSite" id="Minc3s00505g13443">
    <property type="protein sequence ID" value="Minc3s00505g13443"/>
    <property type="gene ID" value="Minc3s00505g13443"/>
</dbReference>
<dbReference type="GO" id="GO:0008381">
    <property type="term" value="F:mechanosensitive monoatomic ion channel activity"/>
    <property type="evidence" value="ECO:0007669"/>
    <property type="project" value="InterPro"/>
</dbReference>
<feature type="transmembrane region" description="Helical" evidence="2">
    <location>
        <begin position="296"/>
        <end position="321"/>
    </location>
</feature>
<dbReference type="PANTHER" id="PTHR47049">
    <property type="entry name" value="PIEZO-TYPE MECHANOSENSITIVE ION CHANNEL HOMOLOG"/>
    <property type="match status" value="1"/>
</dbReference>
<keyword evidence="2" id="KW-1133">Transmembrane helix</keyword>
<dbReference type="Proteomes" id="UP000887563">
    <property type="component" value="Unplaced"/>
</dbReference>
<feature type="transmembrane region" description="Helical" evidence="2">
    <location>
        <begin position="451"/>
        <end position="470"/>
    </location>
</feature>
<dbReference type="AlphaFoldDB" id="A0A914LGH0"/>
<evidence type="ECO:0000313" key="4">
    <source>
        <dbReference type="Proteomes" id="UP000887563"/>
    </source>
</evidence>
<proteinExistence type="predicted"/>
<feature type="compositionally biased region" description="Low complexity" evidence="1">
    <location>
        <begin position="7"/>
        <end position="19"/>
    </location>
</feature>
<reference evidence="5" key="1">
    <citation type="submission" date="2022-11" db="UniProtKB">
        <authorList>
            <consortium name="WormBaseParasite"/>
        </authorList>
    </citation>
    <scope>IDENTIFICATION</scope>
</reference>
<feature type="transmembrane region" description="Helical" evidence="2">
    <location>
        <begin position="376"/>
        <end position="393"/>
    </location>
</feature>
<evidence type="ECO:0000313" key="5">
    <source>
        <dbReference type="WBParaSite" id="Minc3s00505g13443"/>
    </source>
</evidence>
<feature type="transmembrane region" description="Helical" evidence="2">
    <location>
        <begin position="476"/>
        <end position="496"/>
    </location>
</feature>
<feature type="transmembrane region" description="Helical" evidence="2">
    <location>
        <begin position="159"/>
        <end position="181"/>
    </location>
</feature>
<dbReference type="PANTHER" id="PTHR47049:SF2">
    <property type="entry name" value="PIEZO-TYPE MECHANOSENSITIVE ION CHANNEL HOMOLOG"/>
    <property type="match status" value="1"/>
</dbReference>
<feature type="transmembrane region" description="Helical" evidence="2">
    <location>
        <begin position="71"/>
        <end position="90"/>
    </location>
</feature>
<feature type="transmembrane region" description="Helical" evidence="2">
    <location>
        <begin position="560"/>
        <end position="581"/>
    </location>
</feature>
<feature type="region of interest" description="Disordered" evidence="1">
    <location>
        <begin position="1"/>
        <end position="20"/>
    </location>
</feature>
<dbReference type="InterPro" id="IPR027272">
    <property type="entry name" value="Piezo"/>
</dbReference>
<keyword evidence="4" id="KW-1185">Reference proteome</keyword>
<evidence type="ECO:0000256" key="1">
    <source>
        <dbReference type="SAM" id="MobiDB-lite"/>
    </source>
</evidence>
<keyword evidence="2" id="KW-0472">Membrane</keyword>
<feature type="transmembrane region" description="Helical" evidence="2">
    <location>
        <begin position="49"/>
        <end position="65"/>
    </location>
</feature>
<sequence>MGSSSGQQQQQYPQNEQEQTTSFNIPSIPTEEEANNGHSIACLAILKRISDVFIVCLICFVGIIYPCLLNLPYFLFFLTILTWLAIYTPLRRRKFNFVKNAILGYIIVHFLVLIAYQFVFFQQFVEPSSFIARLFGLPVLIKYTGLHWWDFQLNEKVGIVPFLNFVSLPILYLFLSIQLSWTKDGTKSRSLTATDHSSRGQGEGDDESIHDELLLNTAGNDSVDIIALQRITSHVMDREKIKKLIKCQESGHGPQPKSTRRKTISGAAAATLFLTLQEITYLFLYHCYVFALVSMLVWALLYHSIIGLIFLILACFLWALVDSRKWSFRLSPLILAYVELLLIAQYIYNMNLAKELKNDDLLEIIGFKYEENKTRAFFTIVIKLLLSLPFFALSRLNLREIKYNSLSTQDRLKHLKNYGTFNESNIDGGGGKLVVGVEERKEIHFVFISKALTKYWIFLVVICLLFNTPLASSNNLFSIGFFIFFVFLLLIFQISFRFFRNTIFAFLTLLIIYSSLVLISIYCYQFPSVPEFLNKLTGLNLKLAEEIGLQKYEGEDFGVLFFRLIKLISLIIVTMLQLKFFHHAWSKLVRTPSDISQADIEIIVACSRE</sequence>